<gene>
    <name evidence="1" type="ORF">SRO942_LOCUS45468</name>
</gene>
<dbReference type="AlphaFoldDB" id="A0A8S2XUB5"/>
<feature type="non-terminal residue" evidence="1">
    <location>
        <position position="23"/>
    </location>
</feature>
<organism evidence="1 2">
    <name type="scientific">Didymodactylos carnosus</name>
    <dbReference type="NCBI Taxonomy" id="1234261"/>
    <lineage>
        <taxon>Eukaryota</taxon>
        <taxon>Metazoa</taxon>
        <taxon>Spiralia</taxon>
        <taxon>Gnathifera</taxon>
        <taxon>Rotifera</taxon>
        <taxon>Eurotatoria</taxon>
        <taxon>Bdelloidea</taxon>
        <taxon>Philodinida</taxon>
        <taxon>Philodinidae</taxon>
        <taxon>Didymodactylos</taxon>
    </lineage>
</organism>
<accession>A0A8S2XUB5</accession>
<name>A0A8S2XUB5_9BILA</name>
<sequence>MYGWTDTVLLRDISTFLQDTALD</sequence>
<proteinExistence type="predicted"/>
<reference evidence="1" key="1">
    <citation type="submission" date="2021-02" db="EMBL/GenBank/DDBJ databases">
        <authorList>
            <person name="Nowell W R."/>
        </authorList>
    </citation>
    <scope>NUCLEOTIDE SEQUENCE</scope>
</reference>
<evidence type="ECO:0000313" key="1">
    <source>
        <dbReference type="EMBL" id="CAF4514438.1"/>
    </source>
</evidence>
<dbReference type="Proteomes" id="UP000681722">
    <property type="component" value="Unassembled WGS sequence"/>
</dbReference>
<evidence type="ECO:0000313" key="2">
    <source>
        <dbReference type="Proteomes" id="UP000681722"/>
    </source>
</evidence>
<protein>
    <submittedName>
        <fullName evidence="1">Uncharacterized protein</fullName>
    </submittedName>
</protein>
<dbReference type="EMBL" id="CAJOBC010108488">
    <property type="protein sequence ID" value="CAF4514438.1"/>
    <property type="molecule type" value="Genomic_DNA"/>
</dbReference>
<comment type="caution">
    <text evidence="1">The sequence shown here is derived from an EMBL/GenBank/DDBJ whole genome shotgun (WGS) entry which is preliminary data.</text>
</comment>